<name>A0AAV4RSC5_CAEEX</name>
<comment type="caution">
    <text evidence="1">The sequence shown here is derived from an EMBL/GenBank/DDBJ whole genome shotgun (WGS) entry which is preliminary data.</text>
</comment>
<keyword evidence="2" id="KW-1185">Reference proteome</keyword>
<proteinExistence type="predicted"/>
<organism evidence="1 2">
    <name type="scientific">Caerostris extrusa</name>
    <name type="common">Bark spider</name>
    <name type="synonym">Caerostris bankana</name>
    <dbReference type="NCBI Taxonomy" id="172846"/>
    <lineage>
        <taxon>Eukaryota</taxon>
        <taxon>Metazoa</taxon>
        <taxon>Ecdysozoa</taxon>
        <taxon>Arthropoda</taxon>
        <taxon>Chelicerata</taxon>
        <taxon>Arachnida</taxon>
        <taxon>Araneae</taxon>
        <taxon>Araneomorphae</taxon>
        <taxon>Entelegynae</taxon>
        <taxon>Araneoidea</taxon>
        <taxon>Araneidae</taxon>
        <taxon>Caerostris</taxon>
    </lineage>
</organism>
<gene>
    <name evidence="1" type="ORF">CEXT_28751</name>
</gene>
<evidence type="ECO:0000313" key="2">
    <source>
        <dbReference type="Proteomes" id="UP001054945"/>
    </source>
</evidence>
<reference evidence="1 2" key="1">
    <citation type="submission" date="2021-06" db="EMBL/GenBank/DDBJ databases">
        <title>Caerostris extrusa draft genome.</title>
        <authorList>
            <person name="Kono N."/>
            <person name="Arakawa K."/>
        </authorList>
    </citation>
    <scope>NUCLEOTIDE SEQUENCE [LARGE SCALE GENOMIC DNA]</scope>
</reference>
<dbReference type="Proteomes" id="UP001054945">
    <property type="component" value="Unassembled WGS sequence"/>
</dbReference>
<accession>A0AAV4RSC5</accession>
<evidence type="ECO:0000313" key="1">
    <source>
        <dbReference type="EMBL" id="GIY23836.1"/>
    </source>
</evidence>
<dbReference type="EMBL" id="BPLR01008322">
    <property type="protein sequence ID" value="GIY23836.1"/>
    <property type="molecule type" value="Genomic_DNA"/>
</dbReference>
<protein>
    <submittedName>
        <fullName evidence="1">Uncharacterized protein</fullName>
    </submittedName>
</protein>
<sequence length="72" mass="7909">MRIYSQVVSVELHGQQQLDGMVTEPKPVHVGEHCLVALGSRLRVASKRSIRKFEIQRTISAQLRASGSPAVA</sequence>
<dbReference type="AlphaFoldDB" id="A0AAV4RSC5"/>